<keyword evidence="2" id="KW-1185">Reference proteome</keyword>
<proteinExistence type="predicted"/>
<name>A0A371EDI6_MUCPR</name>
<accession>A0A371EDI6</accession>
<organism evidence="1 2">
    <name type="scientific">Mucuna pruriens</name>
    <name type="common">Velvet bean</name>
    <name type="synonym">Dolichos pruriens</name>
    <dbReference type="NCBI Taxonomy" id="157652"/>
    <lineage>
        <taxon>Eukaryota</taxon>
        <taxon>Viridiplantae</taxon>
        <taxon>Streptophyta</taxon>
        <taxon>Embryophyta</taxon>
        <taxon>Tracheophyta</taxon>
        <taxon>Spermatophyta</taxon>
        <taxon>Magnoliopsida</taxon>
        <taxon>eudicotyledons</taxon>
        <taxon>Gunneridae</taxon>
        <taxon>Pentapetalae</taxon>
        <taxon>rosids</taxon>
        <taxon>fabids</taxon>
        <taxon>Fabales</taxon>
        <taxon>Fabaceae</taxon>
        <taxon>Papilionoideae</taxon>
        <taxon>50 kb inversion clade</taxon>
        <taxon>NPAAA clade</taxon>
        <taxon>indigoferoid/millettioid clade</taxon>
        <taxon>Phaseoleae</taxon>
        <taxon>Mucuna</taxon>
    </lineage>
</organism>
<comment type="caution">
    <text evidence="1">The sequence shown here is derived from an EMBL/GenBank/DDBJ whole genome shotgun (WGS) entry which is preliminary data.</text>
</comment>
<protein>
    <submittedName>
        <fullName evidence="1">Uncharacterized protein</fullName>
    </submittedName>
</protein>
<gene>
    <name evidence="1" type="ORF">CR513_57382</name>
</gene>
<feature type="non-terminal residue" evidence="1">
    <location>
        <position position="1"/>
    </location>
</feature>
<sequence>MKVVEKDPIVKGFAVLNDDLLVFAIEKEFCEHRTEFMVHFISYSNTLRACGATIMEALSLLLHI</sequence>
<evidence type="ECO:0000313" key="2">
    <source>
        <dbReference type="Proteomes" id="UP000257109"/>
    </source>
</evidence>
<reference evidence="1" key="1">
    <citation type="submission" date="2018-05" db="EMBL/GenBank/DDBJ databases">
        <title>Draft genome of Mucuna pruriens seed.</title>
        <authorList>
            <person name="Nnadi N.E."/>
            <person name="Vos R."/>
            <person name="Hasami M.H."/>
            <person name="Devisetty U.K."/>
            <person name="Aguiy J.C."/>
        </authorList>
    </citation>
    <scope>NUCLEOTIDE SEQUENCE [LARGE SCALE GENOMIC DNA]</scope>
    <source>
        <strain evidence="1">JCA_2017</strain>
    </source>
</reference>
<dbReference type="AlphaFoldDB" id="A0A371EDI6"/>
<evidence type="ECO:0000313" key="1">
    <source>
        <dbReference type="EMBL" id="RDX64095.1"/>
    </source>
</evidence>
<dbReference type="EMBL" id="QJKJ01014555">
    <property type="protein sequence ID" value="RDX64095.1"/>
    <property type="molecule type" value="Genomic_DNA"/>
</dbReference>
<dbReference type="Proteomes" id="UP000257109">
    <property type="component" value="Unassembled WGS sequence"/>
</dbReference>